<sequence>MSVQFLSDEQAIAILRIWRDAGHNLTTLAKFKTDDASKTILLMLLGYVCNNWYQVGLPWADFKDAMSHLGGLLDIVVLH</sequence>
<dbReference type="Proteomes" id="UP001231109">
    <property type="component" value="Unassembled WGS sequence"/>
</dbReference>
<comment type="caution">
    <text evidence="1">The sequence shown here is derived from an EMBL/GenBank/DDBJ whole genome shotgun (WGS) entry which is preliminary data.</text>
</comment>
<gene>
    <name evidence="1" type="ORF">ORJ04_07050</name>
</gene>
<proteinExistence type="predicted"/>
<evidence type="ECO:0000313" key="2">
    <source>
        <dbReference type="Proteomes" id="UP001231109"/>
    </source>
</evidence>
<reference evidence="1 2" key="1">
    <citation type="submission" date="2022-11" db="EMBL/GenBank/DDBJ databases">
        <title>Viruses from the air-sea interface of a natural surface slick.</title>
        <authorList>
            <person name="Rahlff J."/>
            <person name="Holmfeldt K."/>
        </authorList>
    </citation>
    <scope>NUCLEOTIDE SEQUENCE [LARGE SCALE GENOMIC DNA]</scope>
    <source>
        <strain evidence="1 2">SMS4</strain>
    </source>
</reference>
<dbReference type="EMBL" id="JAPJDZ010000012">
    <property type="protein sequence ID" value="MDP5135702.1"/>
    <property type="molecule type" value="Genomic_DNA"/>
</dbReference>
<dbReference type="RefSeq" id="WP_305974796.1">
    <property type="nucleotide sequence ID" value="NZ_JAPJDZ010000012.1"/>
</dbReference>
<keyword evidence="2" id="KW-1185">Reference proteome</keyword>
<accession>A0ABT9HX43</accession>
<name>A0ABT9HX43_9GAMM</name>
<protein>
    <recommendedName>
        <fullName evidence="3">Mobile element protein</fullName>
    </recommendedName>
</protein>
<organism evidence="1 2">
    <name type="scientific">Rheinheimera baltica</name>
    <dbReference type="NCBI Taxonomy" id="67576"/>
    <lineage>
        <taxon>Bacteria</taxon>
        <taxon>Pseudomonadati</taxon>
        <taxon>Pseudomonadota</taxon>
        <taxon>Gammaproteobacteria</taxon>
        <taxon>Chromatiales</taxon>
        <taxon>Chromatiaceae</taxon>
        <taxon>Rheinheimera</taxon>
    </lineage>
</organism>
<evidence type="ECO:0000313" key="1">
    <source>
        <dbReference type="EMBL" id="MDP5135702.1"/>
    </source>
</evidence>
<evidence type="ECO:0008006" key="3">
    <source>
        <dbReference type="Google" id="ProtNLM"/>
    </source>
</evidence>